<gene>
    <name evidence="1" type="ORF">GKE48_00420</name>
</gene>
<organism evidence="1 2">
    <name type="scientific">Lachnospira eligens</name>
    <dbReference type="NCBI Taxonomy" id="39485"/>
    <lineage>
        <taxon>Bacteria</taxon>
        <taxon>Bacillati</taxon>
        <taxon>Bacillota</taxon>
        <taxon>Clostridia</taxon>
        <taxon>Lachnospirales</taxon>
        <taxon>Lachnospiraceae</taxon>
        <taxon>Lachnospira</taxon>
    </lineage>
</organism>
<sequence>MTKSEREKLTMTLGTIGDYMMLINRYKADCMQTISRISADNSRTTEFKNEQIASCKELLNKDILSTNAKIKECIAEIRKFVGKPFDLSQNYNNALDYVSTMHKAGALNPAMVENIIDEYKGDESVLLYLRTKLSEMGIQTYQFDENMFSTYETDINGNQSFISPTEFFDDLERTIDGGNNNLIAFALGKTEKVLGINSVGISNYISSISEEKEYPAVM</sequence>
<evidence type="ECO:0000313" key="1">
    <source>
        <dbReference type="EMBL" id="MSC55921.1"/>
    </source>
</evidence>
<protein>
    <submittedName>
        <fullName evidence="1">Uncharacterized protein</fullName>
    </submittedName>
</protein>
<evidence type="ECO:0000313" key="2">
    <source>
        <dbReference type="Proteomes" id="UP000481964"/>
    </source>
</evidence>
<dbReference type="RefSeq" id="WP_154300245.1">
    <property type="nucleotide sequence ID" value="NZ_WKRD01000001.1"/>
</dbReference>
<dbReference type="Proteomes" id="UP000481964">
    <property type="component" value="Unassembled WGS sequence"/>
</dbReference>
<comment type="caution">
    <text evidence="1">The sequence shown here is derived from an EMBL/GenBank/DDBJ whole genome shotgun (WGS) entry which is preliminary data.</text>
</comment>
<name>A0A7C9H087_9FIRM</name>
<reference evidence="1 2" key="1">
    <citation type="journal article" date="2019" name="Nat. Med.">
        <title>A library of human gut bacterial isolates paired with longitudinal multiomics data enables mechanistic microbiome research.</title>
        <authorList>
            <person name="Poyet M."/>
            <person name="Groussin M."/>
            <person name="Gibbons S.M."/>
            <person name="Avila-Pacheco J."/>
            <person name="Jiang X."/>
            <person name="Kearney S.M."/>
            <person name="Perrotta A.R."/>
            <person name="Berdy B."/>
            <person name="Zhao S."/>
            <person name="Lieberman T.D."/>
            <person name="Swanson P.K."/>
            <person name="Smith M."/>
            <person name="Roesemann S."/>
            <person name="Alexander J.E."/>
            <person name="Rich S.A."/>
            <person name="Livny J."/>
            <person name="Vlamakis H."/>
            <person name="Clish C."/>
            <person name="Bullock K."/>
            <person name="Deik A."/>
            <person name="Scott J."/>
            <person name="Pierce K.A."/>
            <person name="Xavier R.J."/>
            <person name="Alm E.J."/>
        </authorList>
    </citation>
    <scope>NUCLEOTIDE SEQUENCE [LARGE SCALE GENOMIC DNA]</scope>
    <source>
        <strain evidence="1 2">BIOML-A1</strain>
    </source>
</reference>
<accession>A0A7C9H087</accession>
<dbReference type="AlphaFoldDB" id="A0A7C9H087"/>
<dbReference type="EMBL" id="WKRD01000001">
    <property type="protein sequence ID" value="MSC55921.1"/>
    <property type="molecule type" value="Genomic_DNA"/>
</dbReference>
<proteinExistence type="predicted"/>